<protein>
    <submittedName>
        <fullName evidence="3">Ketoglutarate semialdehyde dehydrogenase</fullName>
    </submittedName>
</protein>
<dbReference type="PANTHER" id="PTHR43353">
    <property type="entry name" value="SUCCINATE-SEMIALDEHYDE DEHYDROGENASE, MITOCHONDRIAL"/>
    <property type="match status" value="1"/>
</dbReference>
<feature type="domain" description="Aldehyde dehydrogenase" evidence="2">
    <location>
        <begin position="14"/>
        <end position="421"/>
    </location>
</feature>
<dbReference type="CDD" id="cd07129">
    <property type="entry name" value="ALDH_KGSADH"/>
    <property type="match status" value="1"/>
</dbReference>
<evidence type="ECO:0000256" key="1">
    <source>
        <dbReference type="ARBA" id="ARBA00023002"/>
    </source>
</evidence>
<sequence length="524" mass="55560">MYTAPVLIAGEWCQAAESGRFHPVNPSTREQLSQAYPVSSWHDCDTALDAAVLAAEQLNACPASARAQFLEHFADLIEADAKSICALAAEETGLPIHPRLLEVELPRTTNQLRQAARAAADGSWARATIDTSANIRSIHRAIGPVVIFGPNNFPLAFNGVSGGDFAAAIAAGNPVIAKAHSAHPGTSQLLARLAHQALQASGLPTSTIQVLYATSRADGLKLVSDPRTGAVAFTGSRSAGLTLKQAADEVGTPIYVELSSINPVIMLAGALRENSAALAEEFANSCLMGTGQFCTSPGLLILPEGADTTVFMQHSADLFDSKPIGTLLSEDTEANLRQTTQELIASGAKVLTKNLNCDPARFCRPNTLLAITGKEFLLQANRYQAEAFGNTALIVVSKSTEETCQIINSLEGNLTGSIYSAIDSSDDTDYNQVEPILRARVGRLLNDKMPTGVAISPAMNHGGPFPASGHPGFTAVGIPASLIRFSKLHCYDNVRNNRLPALLQDDNPTGAWRLINEEWSQSAL</sequence>
<dbReference type="EMBL" id="CP019650">
    <property type="protein sequence ID" value="AQQ69451.1"/>
    <property type="molecule type" value="Genomic_DNA"/>
</dbReference>
<gene>
    <name evidence="3" type="ORF">Mag101_08155</name>
</gene>
<proteinExistence type="predicted"/>
<dbReference type="InterPro" id="IPR050740">
    <property type="entry name" value="Aldehyde_DH_Superfamily"/>
</dbReference>
<dbReference type="InterPro" id="IPR015590">
    <property type="entry name" value="Aldehyde_DH_dom"/>
</dbReference>
<dbReference type="GO" id="GO:0016620">
    <property type="term" value="F:oxidoreductase activity, acting on the aldehyde or oxo group of donors, NAD or NADP as acceptor"/>
    <property type="evidence" value="ECO:0007669"/>
    <property type="project" value="InterPro"/>
</dbReference>
<keyword evidence="4" id="KW-1185">Reference proteome</keyword>
<keyword evidence="1" id="KW-0560">Oxidoreductase</keyword>
<evidence type="ECO:0000259" key="2">
    <source>
        <dbReference type="Pfam" id="PF00171"/>
    </source>
</evidence>
<accession>A0A1Q2M9T5</accession>
<dbReference type="OrthoDB" id="9770537at2"/>
<dbReference type="Gene3D" id="3.40.605.10">
    <property type="entry name" value="Aldehyde Dehydrogenase, Chain A, domain 1"/>
    <property type="match status" value="1"/>
</dbReference>
<dbReference type="InterPro" id="IPR016161">
    <property type="entry name" value="Ald_DH/histidinol_DH"/>
</dbReference>
<dbReference type="InterPro" id="IPR016162">
    <property type="entry name" value="Ald_DH_N"/>
</dbReference>
<dbReference type="InterPro" id="IPR044151">
    <property type="entry name" value="ALDH_KGSADH"/>
</dbReference>
<dbReference type="InterPro" id="IPR016163">
    <property type="entry name" value="Ald_DH_C"/>
</dbReference>
<reference evidence="3" key="1">
    <citation type="submission" date="2017-02" db="EMBL/GenBank/DDBJ databases">
        <title>Genome of Microbulbifer agarilyticus GP101.</title>
        <authorList>
            <person name="Jung J."/>
            <person name="Bae S.S."/>
            <person name="Baek K."/>
        </authorList>
    </citation>
    <scope>NUCLEOTIDE SEQUENCE [LARGE SCALE GENOMIC DNA]</scope>
    <source>
        <strain evidence="3">GP101</strain>
    </source>
</reference>
<name>A0A1Q2M9T5_9GAMM</name>
<evidence type="ECO:0000313" key="3">
    <source>
        <dbReference type="EMBL" id="AQQ69451.1"/>
    </source>
</evidence>
<dbReference type="AlphaFoldDB" id="A0A1Q2M9T5"/>
<dbReference type="STRING" id="260552.Mag101_08155"/>
<dbReference type="SUPFAM" id="SSF53720">
    <property type="entry name" value="ALDH-like"/>
    <property type="match status" value="1"/>
</dbReference>
<dbReference type="PANTHER" id="PTHR43353:SF3">
    <property type="entry name" value="ALDEHYDE DEHYDROGENASE-RELATED"/>
    <property type="match status" value="1"/>
</dbReference>
<dbReference type="Proteomes" id="UP000188219">
    <property type="component" value="Chromosome"/>
</dbReference>
<dbReference type="Gene3D" id="3.40.309.10">
    <property type="entry name" value="Aldehyde Dehydrogenase, Chain A, domain 2"/>
    <property type="match status" value="1"/>
</dbReference>
<evidence type="ECO:0000313" key="4">
    <source>
        <dbReference type="Proteomes" id="UP000188219"/>
    </source>
</evidence>
<dbReference type="Pfam" id="PF00171">
    <property type="entry name" value="Aldedh"/>
    <property type="match status" value="1"/>
</dbReference>
<organism evidence="3 4">
    <name type="scientific">Microbulbifer agarilyticus</name>
    <dbReference type="NCBI Taxonomy" id="260552"/>
    <lineage>
        <taxon>Bacteria</taxon>
        <taxon>Pseudomonadati</taxon>
        <taxon>Pseudomonadota</taxon>
        <taxon>Gammaproteobacteria</taxon>
        <taxon>Cellvibrionales</taxon>
        <taxon>Microbulbiferaceae</taxon>
        <taxon>Microbulbifer</taxon>
    </lineage>
</organism>
<dbReference type="KEGG" id="maga:Mag101_08155"/>